<reference evidence="4 5" key="1">
    <citation type="journal article" date="2016" name="Mol. Biol. Evol.">
        <title>Comparative Genomics of Early-Diverging Mushroom-Forming Fungi Provides Insights into the Origins of Lignocellulose Decay Capabilities.</title>
        <authorList>
            <person name="Nagy L.G."/>
            <person name="Riley R."/>
            <person name="Tritt A."/>
            <person name="Adam C."/>
            <person name="Daum C."/>
            <person name="Floudas D."/>
            <person name="Sun H."/>
            <person name="Yadav J.S."/>
            <person name="Pangilinan J."/>
            <person name="Larsson K.H."/>
            <person name="Matsuura K."/>
            <person name="Barry K."/>
            <person name="Labutti K."/>
            <person name="Kuo R."/>
            <person name="Ohm R.A."/>
            <person name="Bhattacharya S.S."/>
            <person name="Shirouzu T."/>
            <person name="Yoshinaga Y."/>
            <person name="Martin F.M."/>
            <person name="Grigoriev I.V."/>
            <person name="Hibbett D.S."/>
        </authorList>
    </citation>
    <scope>NUCLEOTIDE SEQUENCE [LARGE SCALE GENOMIC DNA]</scope>
    <source>
        <strain evidence="4 5">HHB9708</strain>
    </source>
</reference>
<feature type="compositionally biased region" description="Basic and acidic residues" evidence="2">
    <location>
        <begin position="496"/>
        <end position="518"/>
    </location>
</feature>
<dbReference type="GO" id="GO:0051015">
    <property type="term" value="F:actin filament binding"/>
    <property type="evidence" value="ECO:0007669"/>
    <property type="project" value="InterPro"/>
</dbReference>
<feature type="domain" description="Gelsolin-like" evidence="3">
    <location>
        <begin position="840"/>
        <end position="907"/>
    </location>
</feature>
<dbReference type="Proteomes" id="UP000076722">
    <property type="component" value="Unassembled WGS sequence"/>
</dbReference>
<feature type="region of interest" description="Disordered" evidence="2">
    <location>
        <begin position="458"/>
        <end position="686"/>
    </location>
</feature>
<proteinExistence type="predicted"/>
<dbReference type="InterPro" id="IPR029006">
    <property type="entry name" value="ADF-H/Gelsolin-like_dom_sf"/>
</dbReference>
<accession>A0A165A7A9</accession>
<dbReference type="OrthoDB" id="6375767at2759"/>
<keyword evidence="1" id="KW-0677">Repeat</keyword>
<name>A0A165A7A9_9AGAM</name>
<feature type="compositionally biased region" description="Polar residues" evidence="2">
    <location>
        <begin position="434"/>
        <end position="443"/>
    </location>
</feature>
<feature type="region of interest" description="Disordered" evidence="2">
    <location>
        <begin position="146"/>
        <end position="446"/>
    </location>
</feature>
<dbReference type="EMBL" id="KV419395">
    <property type="protein sequence ID" value="KZS98575.1"/>
    <property type="molecule type" value="Genomic_DNA"/>
</dbReference>
<dbReference type="AlphaFoldDB" id="A0A165A7A9"/>
<dbReference type="Pfam" id="PF00626">
    <property type="entry name" value="Gelsolin"/>
    <property type="match status" value="1"/>
</dbReference>
<dbReference type="STRING" id="1314777.A0A165A7A9"/>
<feature type="region of interest" description="Disordered" evidence="2">
    <location>
        <begin position="1"/>
        <end position="112"/>
    </location>
</feature>
<feature type="compositionally biased region" description="Basic and acidic residues" evidence="2">
    <location>
        <begin position="382"/>
        <end position="400"/>
    </location>
</feature>
<dbReference type="InterPro" id="IPR007123">
    <property type="entry name" value="Gelsolin-like_dom"/>
</dbReference>
<dbReference type="SMART" id="SM00262">
    <property type="entry name" value="GEL"/>
    <property type="match status" value="1"/>
</dbReference>
<evidence type="ECO:0000256" key="2">
    <source>
        <dbReference type="SAM" id="MobiDB-lite"/>
    </source>
</evidence>
<evidence type="ECO:0000313" key="5">
    <source>
        <dbReference type="Proteomes" id="UP000076722"/>
    </source>
</evidence>
<dbReference type="Gene3D" id="3.40.20.10">
    <property type="entry name" value="Severin"/>
    <property type="match status" value="1"/>
</dbReference>
<feature type="compositionally biased region" description="Polar residues" evidence="2">
    <location>
        <begin position="1"/>
        <end position="10"/>
    </location>
</feature>
<keyword evidence="5" id="KW-1185">Reference proteome</keyword>
<dbReference type="PANTHER" id="PTHR11977">
    <property type="entry name" value="VILLIN"/>
    <property type="match status" value="1"/>
</dbReference>
<dbReference type="SUPFAM" id="SSF55753">
    <property type="entry name" value="Actin depolymerizing proteins"/>
    <property type="match status" value="1"/>
</dbReference>
<evidence type="ECO:0000256" key="1">
    <source>
        <dbReference type="ARBA" id="ARBA00022737"/>
    </source>
</evidence>
<feature type="compositionally biased region" description="Low complexity" evidence="2">
    <location>
        <begin position="404"/>
        <end position="421"/>
    </location>
</feature>
<feature type="compositionally biased region" description="Polar residues" evidence="2">
    <location>
        <begin position="558"/>
        <end position="574"/>
    </location>
</feature>
<feature type="compositionally biased region" description="Low complexity" evidence="2">
    <location>
        <begin position="317"/>
        <end position="334"/>
    </location>
</feature>
<gene>
    <name evidence="4" type="ORF">SISNIDRAFT_546499</name>
</gene>
<feature type="compositionally biased region" description="Basic and acidic residues" evidence="2">
    <location>
        <begin position="30"/>
        <end position="52"/>
    </location>
</feature>
<feature type="compositionally biased region" description="Polar residues" evidence="2">
    <location>
        <begin position="301"/>
        <end position="314"/>
    </location>
</feature>
<dbReference type="InterPro" id="IPR007122">
    <property type="entry name" value="Villin/Gelsolin"/>
</dbReference>
<feature type="compositionally biased region" description="Low complexity" evidence="2">
    <location>
        <begin position="575"/>
        <end position="584"/>
    </location>
</feature>
<protein>
    <recommendedName>
        <fullName evidence="3">Gelsolin-like domain-containing protein</fullName>
    </recommendedName>
</protein>
<evidence type="ECO:0000313" key="4">
    <source>
        <dbReference type="EMBL" id="KZS98575.1"/>
    </source>
</evidence>
<feature type="compositionally biased region" description="Polar residues" evidence="2">
    <location>
        <begin position="636"/>
        <end position="656"/>
    </location>
</feature>
<sequence>MSSFTSQNHSARLVPTEPPNTETGLAEWSSKIRELQREVDRDEEAEQQRLEQEISASRQARASRGYSAYDNTSQQQSGEDDRDKNSEGVSYSSNVRLATRGATTLSSRAQLSSSKTFDFEAVKAHVPTNPNLPKSGEPISLAAFMGGRASGPRLNKAPTQPEYNPDQYAPTPNIRSPHPIFGHPGEGYQKGKTFAEPRSTARIALPGLSKAPETLRDALDTPPPKASSLPPITPITEDRSKSSTSRWSPLPSPSTPKHSLSMPLPPQVTRGDRVKSTNASEPQPHRVSSFESGLTPRFPLVTSNSHLGPSNVDSDFSKPSLSSPSPSTSVVSPPALARPIQPSPKPANLLSLPVGSPKEPTPSISRLQGRGFVEKQIQARAQLEERGSPRADEGKKKSVLDRWPPASALLQDSSSSSSLQQPPSPTVIRAKTYDSATRFNAPSTPKKMVGAVALPAFPGAKHANPSETKLIPTIAESKPPPGSASTMISFIKPQKTGHEQEDSNVEEKKHREAAELETKSSLSHPTRERAKKPRRHGTSDVIGATTEGGSVNDHPASPTKSINARSPSAQQNMRSSQSVSASAVPVDKSEKPVPATQGSAVSGDDRSSFAGSKQIPETDANKNLHPLPHVRAGSSALASSTLQQKSLVPETNNNGTPRADKPSASMKKLQTSQHTSETVKTFEHRDEPLPHVNIKSLAQCSPPAFRPPYAAESFSAEILLVQGYETTPLQSKPTIIHDSELIMIVVGPKSSNSSVASTKVYVWHGRHWRRSDIEERKIEALASRHNSVPEWCLQGHEPQDLLYIIGNCLVIRQGARVHWPKAKNILHRVRSFNGCVFIDEVECTVLNLSSGFSFCLSTTSTIYVWYGRGSLQAERQAAKHYAGILSHKSTRIHVVELEEGQEIDSFWMPLGDAFIPADHWKFRNDDRSCEPRFFELTPAPSKETVTFRPYFSGLDLKPDSIIIADCFFEFFVLVGPSARGHRHIIRLALDTSERLSVECGPSRPFPPPVHVVILPSILPVALRNALRYVNEDALNEGSTPEHMNLLSLPAALNQIQTPAWRCKELEDIDFLPLGVEPSMV</sequence>
<dbReference type="PANTHER" id="PTHR11977:SF51">
    <property type="entry name" value="PROTEIN FLIGHTLESS-1 HOMOLOG"/>
    <property type="match status" value="1"/>
</dbReference>
<feature type="compositionally biased region" description="Polar residues" evidence="2">
    <location>
        <begin position="668"/>
        <end position="679"/>
    </location>
</feature>
<evidence type="ECO:0000259" key="3">
    <source>
        <dbReference type="Pfam" id="PF00626"/>
    </source>
</evidence>
<feature type="compositionally biased region" description="Polar residues" evidence="2">
    <location>
        <begin position="87"/>
        <end position="112"/>
    </location>
</feature>
<organism evidence="4 5">
    <name type="scientific">Sistotremastrum niveocremeum HHB9708</name>
    <dbReference type="NCBI Taxonomy" id="1314777"/>
    <lineage>
        <taxon>Eukaryota</taxon>
        <taxon>Fungi</taxon>
        <taxon>Dikarya</taxon>
        <taxon>Basidiomycota</taxon>
        <taxon>Agaricomycotina</taxon>
        <taxon>Agaricomycetes</taxon>
        <taxon>Sistotremastrales</taxon>
        <taxon>Sistotremastraceae</taxon>
        <taxon>Sertulicium</taxon>
        <taxon>Sertulicium niveocremeum</taxon>
    </lineage>
</organism>